<feature type="compositionally biased region" description="Basic and acidic residues" evidence="1">
    <location>
        <begin position="132"/>
        <end position="144"/>
    </location>
</feature>
<dbReference type="OMA" id="ILEYRRP"/>
<name>A0A2C9VF53_MANES</name>
<dbReference type="InterPro" id="IPR025322">
    <property type="entry name" value="PADRE_dom"/>
</dbReference>
<evidence type="ECO:0000256" key="1">
    <source>
        <dbReference type="SAM" id="MobiDB-lite"/>
    </source>
</evidence>
<comment type="caution">
    <text evidence="2">The sequence shown here is derived from an EMBL/GenBank/DDBJ whole genome shotgun (WGS) entry which is preliminary data.</text>
</comment>
<dbReference type="PANTHER" id="PTHR33148">
    <property type="entry name" value="PLASTID MOVEMENT IMPAIRED PROTEIN-RELATED"/>
    <property type="match status" value="1"/>
</dbReference>
<dbReference type="AlphaFoldDB" id="A0A2C9VF53"/>
<dbReference type="Pfam" id="PF14009">
    <property type="entry name" value="PADRE"/>
    <property type="match status" value="1"/>
</dbReference>
<dbReference type="Gramene" id="Manes.08G025700.1.v8.1">
    <property type="protein sequence ID" value="Manes.08G025700.1.v8.1.CDS.1"/>
    <property type="gene ID" value="Manes.08G025700.v8.1"/>
</dbReference>
<dbReference type="EMBL" id="CM004394">
    <property type="protein sequence ID" value="OAY42905.1"/>
    <property type="molecule type" value="Genomic_DNA"/>
</dbReference>
<evidence type="ECO:0000313" key="2">
    <source>
        <dbReference type="EMBL" id="OAY42905.1"/>
    </source>
</evidence>
<dbReference type="Proteomes" id="UP000091857">
    <property type="component" value="Chromosome 8"/>
</dbReference>
<organism evidence="2 3">
    <name type="scientific">Manihot esculenta</name>
    <name type="common">Cassava</name>
    <name type="synonym">Jatropha manihot</name>
    <dbReference type="NCBI Taxonomy" id="3983"/>
    <lineage>
        <taxon>Eukaryota</taxon>
        <taxon>Viridiplantae</taxon>
        <taxon>Streptophyta</taxon>
        <taxon>Embryophyta</taxon>
        <taxon>Tracheophyta</taxon>
        <taxon>Spermatophyta</taxon>
        <taxon>Magnoliopsida</taxon>
        <taxon>eudicotyledons</taxon>
        <taxon>Gunneridae</taxon>
        <taxon>Pentapetalae</taxon>
        <taxon>rosids</taxon>
        <taxon>fabids</taxon>
        <taxon>Malpighiales</taxon>
        <taxon>Euphorbiaceae</taxon>
        <taxon>Crotonoideae</taxon>
        <taxon>Manihoteae</taxon>
        <taxon>Manihot</taxon>
    </lineage>
</organism>
<evidence type="ECO:0000313" key="3">
    <source>
        <dbReference type="Proteomes" id="UP000091857"/>
    </source>
</evidence>
<accession>A0A2C9VF53</accession>
<feature type="region of interest" description="Disordered" evidence="1">
    <location>
        <begin position="132"/>
        <end position="158"/>
    </location>
</feature>
<gene>
    <name evidence="2" type="ORF">MANES_08G025700v8</name>
</gene>
<proteinExistence type="predicted"/>
<protein>
    <submittedName>
        <fullName evidence="2">Uncharacterized protein</fullName>
    </submittedName>
</protein>
<dbReference type="PANTHER" id="PTHR33148:SF46">
    <property type="entry name" value="EMB|CAB85509.1"/>
    <property type="match status" value="1"/>
</dbReference>
<keyword evidence="3" id="KW-1185">Reference proteome</keyword>
<reference evidence="3" key="1">
    <citation type="journal article" date="2016" name="Nat. Biotechnol.">
        <title>Sequencing wild and cultivated cassava and related species reveals extensive interspecific hybridization and genetic diversity.</title>
        <authorList>
            <person name="Bredeson J.V."/>
            <person name="Lyons J.B."/>
            <person name="Prochnik S.E."/>
            <person name="Wu G.A."/>
            <person name="Ha C.M."/>
            <person name="Edsinger-Gonzales E."/>
            <person name="Grimwood J."/>
            <person name="Schmutz J."/>
            <person name="Rabbi I.Y."/>
            <person name="Egesi C."/>
            <person name="Nauluvula P."/>
            <person name="Lebot V."/>
            <person name="Ndunguru J."/>
            <person name="Mkamilo G."/>
            <person name="Bart R.S."/>
            <person name="Setter T.L."/>
            <person name="Gleadow R.M."/>
            <person name="Kulakow P."/>
            <person name="Ferguson M.E."/>
            <person name="Rounsley S."/>
            <person name="Rokhsar D.S."/>
        </authorList>
    </citation>
    <scope>NUCLEOTIDE SEQUENCE [LARGE SCALE GENOMIC DNA]</scope>
    <source>
        <strain evidence="3">cv. AM560-2</strain>
    </source>
</reference>
<sequence>MGNCLVLHDKVIKIMKRDGKVLEYKAPIKVQQVLSDFSGHAISDSLQGFQHHPPDTKLLGGKLHYLVPLPLPSPQAKKKVRFSIPEDEDKKENIVRIKLVISKKELQEMLQKEGVSVDSMVSQILDQQRVEKIDDTTDNDDNHKGYWKPVLESIPEID</sequence>
<dbReference type="STRING" id="3983.A0A2C9VF53"/>
<dbReference type="OrthoDB" id="1688863at2759"/>